<dbReference type="PRINTS" id="PR01415">
    <property type="entry name" value="ANKYRIN"/>
</dbReference>
<evidence type="ECO:0000256" key="2">
    <source>
        <dbReference type="ARBA" id="ARBA00023043"/>
    </source>
</evidence>
<dbReference type="Pfam" id="PF12796">
    <property type="entry name" value="Ank_2"/>
    <property type="match status" value="1"/>
</dbReference>
<dbReference type="InterPro" id="IPR036770">
    <property type="entry name" value="Ankyrin_rpt-contain_sf"/>
</dbReference>
<dbReference type="SMART" id="SM00248">
    <property type="entry name" value="ANK"/>
    <property type="match status" value="5"/>
</dbReference>
<dbReference type="InterPro" id="IPR002110">
    <property type="entry name" value="Ankyrin_rpt"/>
</dbReference>
<reference evidence="4 5" key="2">
    <citation type="submission" date="2019-01" db="EMBL/GenBank/DDBJ databases">
        <title>The decoding of complex shrimp genome reveals the adaptation for benthos swimmer, frequently molting mechanism and breeding impact on genome.</title>
        <authorList>
            <person name="Sun Y."/>
            <person name="Gao Y."/>
            <person name="Yu Y."/>
        </authorList>
    </citation>
    <scope>NUCLEOTIDE SEQUENCE [LARGE SCALE GENOMIC DNA]</scope>
    <source>
        <tissue evidence="4">Muscle</tissue>
    </source>
</reference>
<feature type="repeat" description="ANK" evidence="3">
    <location>
        <begin position="36"/>
        <end position="68"/>
    </location>
</feature>
<feature type="repeat" description="ANK" evidence="3">
    <location>
        <begin position="73"/>
        <end position="105"/>
    </location>
</feature>
<keyword evidence="5" id="KW-1185">Reference proteome</keyword>
<dbReference type="Proteomes" id="UP000283509">
    <property type="component" value="Unassembled WGS sequence"/>
</dbReference>
<dbReference type="EMBL" id="QCYY01002290">
    <property type="protein sequence ID" value="ROT71485.1"/>
    <property type="molecule type" value="Genomic_DNA"/>
</dbReference>
<evidence type="ECO:0000313" key="5">
    <source>
        <dbReference type="Proteomes" id="UP000283509"/>
    </source>
</evidence>
<dbReference type="Gene3D" id="1.25.40.20">
    <property type="entry name" value="Ankyrin repeat-containing domain"/>
    <property type="match status" value="2"/>
</dbReference>
<accession>A0A3R7QLS4</accession>
<dbReference type="SUPFAM" id="SSF48403">
    <property type="entry name" value="Ankyrin repeat"/>
    <property type="match status" value="1"/>
</dbReference>
<dbReference type="STRING" id="6689.A0A3R7QLS4"/>
<gene>
    <name evidence="4" type="ORF">C7M84_010185</name>
</gene>
<dbReference type="OrthoDB" id="6375490at2759"/>
<proteinExistence type="predicted"/>
<evidence type="ECO:0000313" key="4">
    <source>
        <dbReference type="EMBL" id="ROT71485.1"/>
    </source>
</evidence>
<keyword evidence="2 3" id="KW-0040">ANK repeat</keyword>
<sequence>MEDLTEELIRAAREGDAQGVEAALKEGASINFLGKGGWAALHHAAFEGNVEMTRLLISFGADVGVSSGKKSEGGVTPLHLAAEAGYDLVMEALLEAGADIAASDSNGFQPVHWATTQVTALAVLLSHDCNLSAQARDLSTPLHHAATEGKLDVVKWLVQNGADCAIGRPWTGPKRNRHRTRGPSVWEAYTGAVSLLSQGQIGRYSLV</sequence>
<keyword evidence="1" id="KW-0677">Repeat</keyword>
<dbReference type="Pfam" id="PF00023">
    <property type="entry name" value="Ank"/>
    <property type="match status" value="1"/>
</dbReference>
<dbReference type="PANTHER" id="PTHR24189">
    <property type="entry name" value="MYOTROPHIN"/>
    <property type="match status" value="1"/>
</dbReference>
<organism evidence="4 5">
    <name type="scientific">Penaeus vannamei</name>
    <name type="common">Whiteleg shrimp</name>
    <name type="synonym">Litopenaeus vannamei</name>
    <dbReference type="NCBI Taxonomy" id="6689"/>
    <lineage>
        <taxon>Eukaryota</taxon>
        <taxon>Metazoa</taxon>
        <taxon>Ecdysozoa</taxon>
        <taxon>Arthropoda</taxon>
        <taxon>Crustacea</taxon>
        <taxon>Multicrustacea</taxon>
        <taxon>Malacostraca</taxon>
        <taxon>Eumalacostraca</taxon>
        <taxon>Eucarida</taxon>
        <taxon>Decapoda</taxon>
        <taxon>Dendrobranchiata</taxon>
        <taxon>Penaeoidea</taxon>
        <taxon>Penaeidae</taxon>
        <taxon>Penaeus</taxon>
    </lineage>
</organism>
<feature type="repeat" description="ANK" evidence="3">
    <location>
        <begin position="137"/>
        <end position="163"/>
    </location>
</feature>
<comment type="caution">
    <text evidence="4">The sequence shown here is derived from an EMBL/GenBank/DDBJ whole genome shotgun (WGS) entry which is preliminary data.</text>
</comment>
<evidence type="ECO:0000256" key="1">
    <source>
        <dbReference type="ARBA" id="ARBA00022737"/>
    </source>
</evidence>
<evidence type="ECO:0000256" key="3">
    <source>
        <dbReference type="PROSITE-ProRule" id="PRU00023"/>
    </source>
</evidence>
<dbReference type="PROSITE" id="PS50297">
    <property type="entry name" value="ANK_REP_REGION"/>
    <property type="match status" value="3"/>
</dbReference>
<protein>
    <submittedName>
        <fullName evidence="4">Uncharacterized protein</fullName>
    </submittedName>
</protein>
<dbReference type="PROSITE" id="PS50088">
    <property type="entry name" value="ANK_REPEAT"/>
    <property type="match status" value="3"/>
</dbReference>
<dbReference type="AlphaFoldDB" id="A0A3R7QLS4"/>
<reference evidence="4 5" key="1">
    <citation type="submission" date="2018-04" db="EMBL/GenBank/DDBJ databases">
        <authorList>
            <person name="Zhang X."/>
            <person name="Yuan J."/>
            <person name="Li F."/>
            <person name="Xiang J."/>
        </authorList>
    </citation>
    <scope>NUCLEOTIDE SEQUENCE [LARGE SCALE GENOMIC DNA]</scope>
    <source>
        <tissue evidence="4">Muscle</tissue>
    </source>
</reference>
<name>A0A3R7QLS4_PENVA</name>
<dbReference type="InterPro" id="IPR050745">
    <property type="entry name" value="Multifunctional_regulatory"/>
</dbReference>
<dbReference type="PANTHER" id="PTHR24189:SF72">
    <property type="entry name" value="ANKYRIN REPEAT-CONTAINING DOMAIN-CONTAINING PROTEIN"/>
    <property type="match status" value="1"/>
</dbReference>